<dbReference type="Gene3D" id="1.10.510.10">
    <property type="entry name" value="Transferase(Phosphotransferase) domain 1"/>
    <property type="match status" value="1"/>
</dbReference>
<evidence type="ECO:0000256" key="2">
    <source>
        <dbReference type="ARBA" id="ARBA00022679"/>
    </source>
</evidence>
<evidence type="ECO:0000256" key="4">
    <source>
        <dbReference type="ARBA" id="ARBA00022777"/>
    </source>
</evidence>
<dbReference type="OrthoDB" id="26722at2759"/>
<dbReference type="PANTHER" id="PTHR48016:SF29">
    <property type="entry name" value="MITOGEN-ACTIVATED PROTEIN KINASE KINASE KINASE 1-RELATED"/>
    <property type="match status" value="1"/>
</dbReference>
<dbReference type="OMA" id="ERIPSIF"/>
<evidence type="ECO:0000256" key="1">
    <source>
        <dbReference type="ARBA" id="ARBA00022527"/>
    </source>
</evidence>
<dbReference type="InterPro" id="IPR000719">
    <property type="entry name" value="Prot_kinase_dom"/>
</dbReference>
<proteinExistence type="predicted"/>
<keyword evidence="8" id="KW-1185">Reference proteome</keyword>
<protein>
    <submittedName>
        <fullName evidence="7">Pkinase domain-containing protein</fullName>
    </submittedName>
</protein>
<organism evidence="7 8">
    <name type="scientific">Thanatephorus cucumeris (strain AG1-IA)</name>
    <name type="common">Rice sheath blight fungus</name>
    <name type="synonym">Rhizoctonia solani</name>
    <dbReference type="NCBI Taxonomy" id="983506"/>
    <lineage>
        <taxon>Eukaryota</taxon>
        <taxon>Fungi</taxon>
        <taxon>Dikarya</taxon>
        <taxon>Basidiomycota</taxon>
        <taxon>Agaricomycotina</taxon>
        <taxon>Agaricomycetes</taxon>
        <taxon>Cantharellales</taxon>
        <taxon>Ceratobasidiaceae</taxon>
        <taxon>Rhizoctonia</taxon>
        <taxon>Rhizoctonia solani AG-1</taxon>
    </lineage>
</organism>
<dbReference type="InterPro" id="IPR050538">
    <property type="entry name" value="MAP_kinase_kinase_kinase"/>
</dbReference>
<reference evidence="7 8" key="1">
    <citation type="journal article" date="2013" name="Nat. Commun.">
        <title>The evolution and pathogenic mechanisms of the rice sheath blight pathogen.</title>
        <authorList>
            <person name="Zheng A."/>
            <person name="Lin R."/>
            <person name="Xu L."/>
            <person name="Qin P."/>
            <person name="Tang C."/>
            <person name="Ai P."/>
            <person name="Zhang D."/>
            <person name="Liu Y."/>
            <person name="Sun Z."/>
            <person name="Feng H."/>
            <person name="Wang Y."/>
            <person name="Chen Y."/>
            <person name="Liang X."/>
            <person name="Fu R."/>
            <person name="Li Q."/>
            <person name="Zhang J."/>
            <person name="Yu X."/>
            <person name="Xie Z."/>
            <person name="Ding L."/>
            <person name="Guan P."/>
            <person name="Tang J."/>
            <person name="Liang Y."/>
            <person name="Wang S."/>
            <person name="Deng Q."/>
            <person name="Li S."/>
            <person name="Zhu J."/>
            <person name="Wang L."/>
            <person name="Liu H."/>
            <person name="Li P."/>
        </authorList>
    </citation>
    <scope>NUCLEOTIDE SEQUENCE [LARGE SCALE GENOMIC DNA]</scope>
    <source>
        <strain evidence="8">AG-1 IA</strain>
    </source>
</reference>
<evidence type="ECO:0000313" key="8">
    <source>
        <dbReference type="Proteomes" id="UP000011668"/>
    </source>
</evidence>
<dbReference type="GO" id="GO:0005524">
    <property type="term" value="F:ATP binding"/>
    <property type="evidence" value="ECO:0007669"/>
    <property type="project" value="UniProtKB-KW"/>
</dbReference>
<dbReference type="HOGENOM" id="CLU_1778730_0_0_1"/>
<dbReference type="SUPFAM" id="SSF56112">
    <property type="entry name" value="Protein kinase-like (PK-like)"/>
    <property type="match status" value="1"/>
</dbReference>
<dbReference type="PANTHER" id="PTHR48016">
    <property type="entry name" value="MAP KINASE KINASE KINASE SSK2-RELATED-RELATED"/>
    <property type="match status" value="1"/>
</dbReference>
<dbReference type="GO" id="GO:0004709">
    <property type="term" value="F:MAP kinase kinase kinase activity"/>
    <property type="evidence" value="ECO:0007669"/>
    <property type="project" value="TreeGrafter"/>
</dbReference>
<evidence type="ECO:0000256" key="3">
    <source>
        <dbReference type="ARBA" id="ARBA00022741"/>
    </source>
</evidence>
<dbReference type="Pfam" id="PF07714">
    <property type="entry name" value="PK_Tyr_Ser-Thr"/>
    <property type="match status" value="1"/>
</dbReference>
<comment type="caution">
    <text evidence="7">The sequence shown here is derived from an EMBL/GenBank/DDBJ whole genome shotgun (WGS) entry which is preliminary data.</text>
</comment>
<accession>L8WI61</accession>
<keyword evidence="1" id="KW-0723">Serine/threonine-protein kinase</keyword>
<keyword evidence="2" id="KW-0808">Transferase</keyword>
<dbReference type="STRING" id="983506.L8WI61"/>
<evidence type="ECO:0000259" key="6">
    <source>
        <dbReference type="PROSITE" id="PS50011"/>
    </source>
</evidence>
<keyword evidence="5" id="KW-0067">ATP-binding</keyword>
<keyword evidence="4 7" id="KW-0418">Kinase</keyword>
<evidence type="ECO:0000313" key="7">
    <source>
        <dbReference type="EMBL" id="ELU36059.1"/>
    </source>
</evidence>
<dbReference type="InterPro" id="IPR001245">
    <property type="entry name" value="Ser-Thr/Tyr_kinase_cat_dom"/>
</dbReference>
<dbReference type="Proteomes" id="UP000011668">
    <property type="component" value="Unassembled WGS sequence"/>
</dbReference>
<dbReference type="GO" id="GO:0005737">
    <property type="term" value="C:cytoplasm"/>
    <property type="evidence" value="ECO:0007669"/>
    <property type="project" value="TreeGrafter"/>
</dbReference>
<keyword evidence="3" id="KW-0547">Nucleotide-binding</keyword>
<dbReference type="InterPro" id="IPR011009">
    <property type="entry name" value="Kinase-like_dom_sf"/>
</dbReference>
<dbReference type="PROSITE" id="PS50011">
    <property type="entry name" value="PROTEIN_KINASE_DOM"/>
    <property type="match status" value="1"/>
</dbReference>
<feature type="domain" description="Protein kinase" evidence="6">
    <location>
        <begin position="1"/>
        <end position="117"/>
    </location>
</feature>
<evidence type="ECO:0000256" key="5">
    <source>
        <dbReference type="ARBA" id="ARBA00022840"/>
    </source>
</evidence>
<name>L8WI61_THACA</name>
<gene>
    <name evidence="7" type="ORF">AG1IA_09911</name>
</gene>
<sequence length="146" mass="16358">MIRAEDSTERSSSSCVGGTSRWMAPELIGSESPSASCEKPNFASDVHALGMEIFTGALPFSSLKREPQVILAIMNREIPERIPSIFTDELWDLLCQCWKYDAKERPTQSRMYNDPNYEYKPCPSIRKSIALALSESLKAVTFEANS</sequence>
<dbReference type="EMBL" id="AFRT01004429">
    <property type="protein sequence ID" value="ELU36059.1"/>
    <property type="molecule type" value="Genomic_DNA"/>
</dbReference>
<dbReference type="AlphaFoldDB" id="L8WI61"/>